<dbReference type="InterPro" id="IPR034660">
    <property type="entry name" value="DinB/YfiT-like"/>
</dbReference>
<dbReference type="AlphaFoldDB" id="A0A1G9YNR4"/>
<protein>
    <submittedName>
        <fullName evidence="2">DinB superfamily protein</fullName>
    </submittedName>
</protein>
<feature type="domain" description="DinB-like" evidence="1">
    <location>
        <begin position="10"/>
        <end position="159"/>
    </location>
</feature>
<gene>
    <name evidence="2" type="ORF">SAMN05421820_106166</name>
</gene>
<accession>A0A1G9YNR4</accession>
<dbReference type="RefSeq" id="WP_074609350.1">
    <property type="nucleotide sequence ID" value="NZ_FNGY01000006.1"/>
</dbReference>
<organism evidence="2 3">
    <name type="scientific">Pedobacter steynii</name>
    <dbReference type="NCBI Taxonomy" id="430522"/>
    <lineage>
        <taxon>Bacteria</taxon>
        <taxon>Pseudomonadati</taxon>
        <taxon>Bacteroidota</taxon>
        <taxon>Sphingobacteriia</taxon>
        <taxon>Sphingobacteriales</taxon>
        <taxon>Sphingobacteriaceae</taxon>
        <taxon>Pedobacter</taxon>
    </lineage>
</organism>
<dbReference type="SUPFAM" id="SSF109854">
    <property type="entry name" value="DinB/YfiT-like putative metalloenzymes"/>
    <property type="match status" value="1"/>
</dbReference>
<evidence type="ECO:0000313" key="2">
    <source>
        <dbReference type="EMBL" id="SDN10096.1"/>
    </source>
</evidence>
<dbReference type="OrthoDB" id="679284at2"/>
<dbReference type="InterPro" id="IPR024775">
    <property type="entry name" value="DinB-like"/>
</dbReference>
<dbReference type="EMBL" id="FNGY01000006">
    <property type="protein sequence ID" value="SDN10096.1"/>
    <property type="molecule type" value="Genomic_DNA"/>
</dbReference>
<evidence type="ECO:0000259" key="1">
    <source>
        <dbReference type="Pfam" id="PF12867"/>
    </source>
</evidence>
<proteinExistence type="predicted"/>
<dbReference type="Gene3D" id="1.20.120.450">
    <property type="entry name" value="dinb family like domain"/>
    <property type="match status" value="1"/>
</dbReference>
<reference evidence="3" key="1">
    <citation type="submission" date="2016-10" db="EMBL/GenBank/DDBJ databases">
        <authorList>
            <person name="Varghese N."/>
            <person name="Submissions S."/>
        </authorList>
    </citation>
    <scope>NUCLEOTIDE SEQUENCE [LARGE SCALE GENOMIC DNA]</scope>
    <source>
        <strain evidence="3">DSM 19110</strain>
    </source>
</reference>
<name>A0A1G9YNR4_9SPHI</name>
<dbReference type="Pfam" id="PF12867">
    <property type="entry name" value="DinB_2"/>
    <property type="match status" value="1"/>
</dbReference>
<dbReference type="Proteomes" id="UP000183200">
    <property type="component" value="Unassembled WGS sequence"/>
</dbReference>
<sequence length="178" mass="20331">MNKEKIAKEMEETMTALSALLSSFSQEEINRVPFEGSWTAGQVARHLMLSNSGFLEILFGPDKEADRPVDQKVEQVKADFLNFTTKMQSPDFVLPKAMIYDKTALLDALEDIKAKFAVVINTLDLSKICMAFELPGYGYFTRWEAIYFVIYHNQRHSHQLGNIFQKLKDTAGTIDLRQ</sequence>
<evidence type="ECO:0000313" key="3">
    <source>
        <dbReference type="Proteomes" id="UP000183200"/>
    </source>
</evidence>
<keyword evidence="3" id="KW-1185">Reference proteome</keyword>